<protein>
    <submittedName>
        <fullName evidence="2">Uncharacterized protein</fullName>
    </submittedName>
</protein>
<dbReference type="AlphaFoldDB" id="A0A1G4BMT7"/>
<feature type="region of interest" description="Disordered" evidence="1">
    <location>
        <begin position="1"/>
        <end position="38"/>
    </location>
</feature>
<evidence type="ECO:0000313" key="3">
    <source>
        <dbReference type="Proteomes" id="UP000176998"/>
    </source>
</evidence>
<sequence length="38" mass="3992">MGGLVEGPSVASCRAPGSRPFDAFRRGTSQGLKERSLL</sequence>
<accession>A0A1G4BMT7</accession>
<reference evidence="2 3" key="1">
    <citation type="submission" date="2016-09" db="EMBL/GenBank/DDBJ databases">
        <authorList>
            <person name="Capua I."/>
            <person name="De Benedictis P."/>
            <person name="Joannis T."/>
            <person name="Lombin L.H."/>
            <person name="Cattoli G."/>
        </authorList>
    </citation>
    <scope>NUCLEOTIDE SEQUENCE [LARGE SCALE GENOMIC DNA]</scope>
    <source>
        <strain evidence="2 3">IMI 309357</strain>
    </source>
</reference>
<evidence type="ECO:0000313" key="2">
    <source>
        <dbReference type="EMBL" id="OHF02616.1"/>
    </source>
</evidence>
<evidence type="ECO:0000256" key="1">
    <source>
        <dbReference type="SAM" id="MobiDB-lite"/>
    </source>
</evidence>
<dbReference type="EMBL" id="MJBS01000011">
    <property type="protein sequence ID" value="OHF02616.1"/>
    <property type="molecule type" value="Genomic_DNA"/>
</dbReference>
<comment type="caution">
    <text evidence="2">The sequence shown here is derived from an EMBL/GenBank/DDBJ whole genome shotgun (WGS) entry which is preliminary data.</text>
</comment>
<dbReference type="RefSeq" id="XP_022479755.1">
    <property type="nucleotide sequence ID" value="XM_022613664.1"/>
</dbReference>
<proteinExistence type="predicted"/>
<keyword evidence="3" id="KW-1185">Reference proteome</keyword>
<gene>
    <name evidence="2" type="ORF">CORC01_02012</name>
</gene>
<name>A0A1G4BMT7_9PEZI</name>
<organism evidence="2 3">
    <name type="scientific">Colletotrichum orchidophilum</name>
    <dbReference type="NCBI Taxonomy" id="1209926"/>
    <lineage>
        <taxon>Eukaryota</taxon>
        <taxon>Fungi</taxon>
        <taxon>Dikarya</taxon>
        <taxon>Ascomycota</taxon>
        <taxon>Pezizomycotina</taxon>
        <taxon>Sordariomycetes</taxon>
        <taxon>Hypocreomycetidae</taxon>
        <taxon>Glomerellales</taxon>
        <taxon>Glomerellaceae</taxon>
        <taxon>Colletotrichum</taxon>
    </lineage>
</organism>
<dbReference type="Proteomes" id="UP000176998">
    <property type="component" value="Unassembled WGS sequence"/>
</dbReference>
<dbReference type="GeneID" id="34555174"/>